<feature type="transmembrane region" description="Helical" evidence="8">
    <location>
        <begin position="12"/>
        <end position="31"/>
    </location>
</feature>
<keyword evidence="12" id="KW-1185">Reference proteome</keyword>
<evidence type="ECO:0000256" key="4">
    <source>
        <dbReference type="ARBA" id="ARBA00022729"/>
    </source>
</evidence>
<organism evidence="11 12">
    <name type="scientific">Paenibacillus popilliae ATCC 14706</name>
    <dbReference type="NCBI Taxonomy" id="1212764"/>
    <lineage>
        <taxon>Bacteria</taxon>
        <taxon>Bacillati</taxon>
        <taxon>Bacillota</taxon>
        <taxon>Bacilli</taxon>
        <taxon>Bacillales</taxon>
        <taxon>Paenibacillaceae</taxon>
        <taxon>Paenibacillus</taxon>
    </lineage>
</organism>
<evidence type="ECO:0008006" key="13">
    <source>
        <dbReference type="Google" id="ProtNLM"/>
    </source>
</evidence>
<dbReference type="PANTHER" id="PTHR35789">
    <property type="entry name" value="SPORE GERMINATION PROTEIN B3"/>
    <property type="match status" value="1"/>
</dbReference>
<evidence type="ECO:0000259" key="10">
    <source>
        <dbReference type="Pfam" id="PF25198"/>
    </source>
</evidence>
<dbReference type="Pfam" id="PF05504">
    <property type="entry name" value="Spore_GerAC"/>
    <property type="match status" value="1"/>
</dbReference>
<feature type="domain" description="Spore germination protein N-terminal" evidence="10">
    <location>
        <begin position="32"/>
        <end position="205"/>
    </location>
</feature>
<keyword evidence="7" id="KW-0449">Lipoprotein</keyword>
<keyword evidence="8" id="KW-1133">Transmembrane helix</keyword>
<evidence type="ECO:0000256" key="1">
    <source>
        <dbReference type="ARBA" id="ARBA00004635"/>
    </source>
</evidence>
<feature type="domain" description="Spore germination GerAC-like C-terminal" evidence="9">
    <location>
        <begin position="231"/>
        <end position="395"/>
    </location>
</feature>
<evidence type="ECO:0000256" key="6">
    <source>
        <dbReference type="ARBA" id="ARBA00023139"/>
    </source>
</evidence>
<dbReference type="EMBL" id="BALG01000027">
    <property type="protein sequence ID" value="GAC41348.1"/>
    <property type="molecule type" value="Genomic_DNA"/>
</dbReference>
<evidence type="ECO:0000256" key="2">
    <source>
        <dbReference type="ARBA" id="ARBA00007886"/>
    </source>
</evidence>
<comment type="similarity">
    <text evidence="2">Belongs to the GerABKC lipoprotein family.</text>
</comment>
<dbReference type="GO" id="GO:0009847">
    <property type="term" value="P:spore germination"/>
    <property type="evidence" value="ECO:0007669"/>
    <property type="project" value="InterPro"/>
</dbReference>
<keyword evidence="5 8" id="KW-0472">Membrane</keyword>
<dbReference type="AlphaFoldDB" id="M9M2H2"/>
<keyword evidence="4" id="KW-0732">Signal</keyword>
<evidence type="ECO:0000313" key="11">
    <source>
        <dbReference type="EMBL" id="GAC41348.1"/>
    </source>
</evidence>
<dbReference type="Gene3D" id="6.20.190.10">
    <property type="entry name" value="Nutrient germinant receptor protein C, domain 1"/>
    <property type="match status" value="1"/>
</dbReference>
<dbReference type="PANTHER" id="PTHR35789:SF1">
    <property type="entry name" value="SPORE GERMINATION PROTEIN B3"/>
    <property type="match status" value="1"/>
</dbReference>
<keyword evidence="6" id="KW-0564">Palmitate</keyword>
<evidence type="ECO:0000256" key="7">
    <source>
        <dbReference type="ARBA" id="ARBA00023288"/>
    </source>
</evidence>
<keyword evidence="3" id="KW-0309">Germination</keyword>
<dbReference type="Proteomes" id="UP000029453">
    <property type="component" value="Unassembled WGS sequence"/>
</dbReference>
<evidence type="ECO:0000256" key="3">
    <source>
        <dbReference type="ARBA" id="ARBA00022544"/>
    </source>
</evidence>
<accession>M9M2H2</accession>
<comment type="subcellular location">
    <subcellularLocation>
        <location evidence="1">Membrane</location>
        <topology evidence="1">Lipid-anchor</topology>
    </subcellularLocation>
</comment>
<protein>
    <recommendedName>
        <fullName evidence="13">Spore germination protein</fullName>
    </recommendedName>
</protein>
<evidence type="ECO:0000256" key="8">
    <source>
        <dbReference type="SAM" id="Phobius"/>
    </source>
</evidence>
<dbReference type="Gene3D" id="3.30.300.210">
    <property type="entry name" value="Nutrient germinant receptor protein C, domain 3"/>
    <property type="match status" value="1"/>
</dbReference>
<dbReference type="InterPro" id="IPR046953">
    <property type="entry name" value="Spore_GerAC-like_C"/>
</dbReference>
<evidence type="ECO:0000313" key="12">
    <source>
        <dbReference type="Proteomes" id="UP000029453"/>
    </source>
</evidence>
<sequence>MMGEIIVVHAAYIMRIVAIWLMVALALAGCWDRREVNDLVIAVAMGVDRSEEGYTVSVQVVDPAEIASKKGSGRASVTVYKEQGKTVFEAVRRMTTTSARKIYFSHLRMFLISEEVAGKGIGHAIEFISRDHEFRTDFYIAIARGSRAEEILKAYPAIEKIPAEKMFSSLEMSSKSWAATGTVKLDELISDMMTAGKTPAITGIRYLGDIKEGETKKNVEATETPAKLKYEGMAVFRKDRLAGWLNEEESKGYNYIKGSVRSTVGVISCPDEAGQLTIESIRTNSRIHVNRGSRTPKIDIHIKATANIGETQCKDNLADTTVIQELEKITNRKLALILEKTLKKAHDMKLDFIGLGAAIHRSAPGAWARLKSNWPERMDSVPVHFHVDVKLRTSGKTKGTFLEKLKE</sequence>
<dbReference type="Pfam" id="PF25198">
    <property type="entry name" value="Spore_GerAC_N"/>
    <property type="match status" value="1"/>
</dbReference>
<dbReference type="InterPro" id="IPR057336">
    <property type="entry name" value="GerAC_N"/>
</dbReference>
<name>M9M2H2_PAEPP</name>
<keyword evidence="8" id="KW-0812">Transmembrane</keyword>
<dbReference type="GO" id="GO:0016020">
    <property type="term" value="C:membrane"/>
    <property type="evidence" value="ECO:0007669"/>
    <property type="project" value="UniProtKB-SubCell"/>
</dbReference>
<evidence type="ECO:0000256" key="5">
    <source>
        <dbReference type="ARBA" id="ARBA00023136"/>
    </source>
</evidence>
<dbReference type="InterPro" id="IPR008844">
    <property type="entry name" value="Spore_GerAC-like"/>
</dbReference>
<proteinExistence type="inferred from homology"/>
<dbReference type="InterPro" id="IPR038501">
    <property type="entry name" value="Spore_GerAC_C_sf"/>
</dbReference>
<comment type="caution">
    <text evidence="11">The sequence shown here is derived from an EMBL/GenBank/DDBJ whole genome shotgun (WGS) entry which is preliminary data.</text>
</comment>
<reference evidence="11 12" key="1">
    <citation type="submission" date="2012-10" db="EMBL/GenBank/DDBJ databases">
        <title>Draft Genome Sequence of Paenibacillus popilliae ATCC 14706T.</title>
        <authorList>
            <person name="Iiyama K."/>
            <person name="Mori K."/>
            <person name="Mon H."/>
            <person name="Chieda Y."/>
            <person name="Lee J.M."/>
            <person name="Kusakabe T."/>
            <person name="Tashiro K."/>
            <person name="Asano S."/>
            <person name="Yasunaga-Aoki C."/>
            <person name="Shimizu S."/>
        </authorList>
    </citation>
    <scope>NUCLEOTIDE SEQUENCE [LARGE SCALE GENOMIC DNA]</scope>
    <source>
        <strain evidence="11 12">ATCC 14706</strain>
    </source>
</reference>
<gene>
    <name evidence="11" type="ORF">PPOP_0698</name>
</gene>
<evidence type="ECO:0000259" key="9">
    <source>
        <dbReference type="Pfam" id="PF05504"/>
    </source>
</evidence>
<dbReference type="NCBIfam" id="TIGR02887">
    <property type="entry name" value="spore_ger_x_C"/>
    <property type="match status" value="1"/>
</dbReference>